<sequence length="323" mass="33322">METFVVNETSEDVWFDNMMLMSMSSPIAQETHYDPWGLELTGIGFQYGGIKANKYLYNGKELNEDAGLQYYDYGARMYDPVIGRWGVIDPLSDMYQEYAPYNYVVNNPINNYDPDGRIVGTLIGGIIGAVGGATNAYIKGEDVFAGAVEGATAGIVAGAIVDITVATGGTGLVVIGAGIAGGALGAASGDVTGQVTENLRGGDNINAALSNVNFEKTGEKALSGALAGGIGGTAGVALGKGLQAAANSTKTIQATMSKNITETAKNLTQSGAGQKVVENAVNKITTGMGEVGRNTANNSAKISAAATTGTEVFFQISQIIEKK</sequence>
<dbReference type="InterPro" id="IPR022385">
    <property type="entry name" value="Rhs_assc_core"/>
</dbReference>
<dbReference type="InterPro" id="IPR050708">
    <property type="entry name" value="T6SS_VgrG/RHS"/>
</dbReference>
<gene>
    <name evidence="1" type="ORF">SAMN03080598_04289</name>
</gene>
<keyword evidence="2" id="KW-1185">Reference proteome</keyword>
<dbReference type="AlphaFoldDB" id="A0A1H6ARJ4"/>
<reference evidence="2" key="1">
    <citation type="submission" date="2016-10" db="EMBL/GenBank/DDBJ databases">
        <authorList>
            <person name="Varghese N."/>
            <person name="Submissions S."/>
        </authorList>
    </citation>
    <scope>NUCLEOTIDE SEQUENCE [LARGE SCALE GENOMIC DNA]</scope>
    <source>
        <strain evidence="2">DSM 17298</strain>
    </source>
</reference>
<dbReference type="EMBL" id="FNVR01000059">
    <property type="protein sequence ID" value="SEG51349.1"/>
    <property type="molecule type" value="Genomic_DNA"/>
</dbReference>
<proteinExistence type="predicted"/>
<evidence type="ECO:0000313" key="1">
    <source>
        <dbReference type="EMBL" id="SEG51349.1"/>
    </source>
</evidence>
<organism evidence="1 2">
    <name type="scientific">Algoriphagus boritolerans DSM 17298 = JCM 18970</name>
    <dbReference type="NCBI Taxonomy" id="1120964"/>
    <lineage>
        <taxon>Bacteria</taxon>
        <taxon>Pseudomonadati</taxon>
        <taxon>Bacteroidota</taxon>
        <taxon>Cytophagia</taxon>
        <taxon>Cytophagales</taxon>
        <taxon>Cyclobacteriaceae</taxon>
        <taxon>Algoriphagus</taxon>
    </lineage>
</organism>
<dbReference type="STRING" id="1120964.GCA_001313265_07802"/>
<dbReference type="Proteomes" id="UP000236736">
    <property type="component" value="Unassembled WGS sequence"/>
</dbReference>
<dbReference type="PANTHER" id="PTHR32305">
    <property type="match status" value="1"/>
</dbReference>
<name>A0A1H6ARJ4_9BACT</name>
<dbReference type="PANTHER" id="PTHR32305:SF15">
    <property type="entry name" value="PROTEIN RHSA-RELATED"/>
    <property type="match status" value="1"/>
</dbReference>
<accession>A0A1H6ARJ4</accession>
<dbReference type="Gene3D" id="2.180.10.10">
    <property type="entry name" value="RHS repeat-associated core"/>
    <property type="match status" value="1"/>
</dbReference>
<protein>
    <submittedName>
        <fullName evidence="1">RHS repeat-associated core domain-containing protein</fullName>
    </submittedName>
</protein>
<evidence type="ECO:0000313" key="2">
    <source>
        <dbReference type="Proteomes" id="UP000236736"/>
    </source>
</evidence>
<dbReference type="NCBIfam" id="TIGR03696">
    <property type="entry name" value="Rhs_assc_core"/>
    <property type="match status" value="1"/>
</dbReference>